<dbReference type="InterPro" id="IPR021109">
    <property type="entry name" value="Peptidase_aspartic_dom_sf"/>
</dbReference>
<evidence type="ECO:0008006" key="4">
    <source>
        <dbReference type="Google" id="ProtNLM"/>
    </source>
</evidence>
<dbReference type="Gene3D" id="2.40.70.10">
    <property type="entry name" value="Acid Proteases"/>
    <property type="match status" value="1"/>
</dbReference>
<feature type="non-terminal residue" evidence="2">
    <location>
        <position position="327"/>
    </location>
</feature>
<dbReference type="EMBL" id="QJKJ01010366">
    <property type="protein sequence ID" value="RDX73885.1"/>
    <property type="molecule type" value="Genomic_DNA"/>
</dbReference>
<evidence type="ECO:0000313" key="3">
    <source>
        <dbReference type="Proteomes" id="UP000257109"/>
    </source>
</evidence>
<feature type="region of interest" description="Disordered" evidence="1">
    <location>
        <begin position="23"/>
        <end position="97"/>
    </location>
</feature>
<proteinExistence type="predicted"/>
<dbReference type="PANTHER" id="PTHR33067:SF15">
    <property type="entry name" value="RNA-DIRECTED DNA POLYMERASE"/>
    <property type="match status" value="1"/>
</dbReference>
<comment type="caution">
    <text evidence="2">The sequence shown here is derived from an EMBL/GenBank/DDBJ whole genome shotgun (WGS) entry which is preliminary data.</text>
</comment>
<dbReference type="OrthoDB" id="778454at2759"/>
<accession>A0A371F6L6</accession>
<feature type="compositionally biased region" description="Low complexity" evidence="1">
    <location>
        <begin position="23"/>
        <end position="34"/>
    </location>
</feature>
<organism evidence="2 3">
    <name type="scientific">Mucuna pruriens</name>
    <name type="common">Velvet bean</name>
    <name type="synonym">Dolichos pruriens</name>
    <dbReference type="NCBI Taxonomy" id="157652"/>
    <lineage>
        <taxon>Eukaryota</taxon>
        <taxon>Viridiplantae</taxon>
        <taxon>Streptophyta</taxon>
        <taxon>Embryophyta</taxon>
        <taxon>Tracheophyta</taxon>
        <taxon>Spermatophyta</taxon>
        <taxon>Magnoliopsida</taxon>
        <taxon>eudicotyledons</taxon>
        <taxon>Gunneridae</taxon>
        <taxon>Pentapetalae</taxon>
        <taxon>rosids</taxon>
        <taxon>fabids</taxon>
        <taxon>Fabales</taxon>
        <taxon>Fabaceae</taxon>
        <taxon>Papilionoideae</taxon>
        <taxon>50 kb inversion clade</taxon>
        <taxon>NPAAA clade</taxon>
        <taxon>indigoferoid/millettioid clade</taxon>
        <taxon>Phaseoleae</taxon>
        <taxon>Mucuna</taxon>
    </lineage>
</organism>
<protein>
    <recommendedName>
        <fullName evidence="4">Aspartic peptidase DDI1-type domain-containing protein</fullName>
    </recommendedName>
</protein>
<dbReference type="PANTHER" id="PTHR33067">
    <property type="entry name" value="RNA-DIRECTED DNA POLYMERASE-RELATED"/>
    <property type="match status" value="1"/>
</dbReference>
<gene>
    <name evidence="2" type="ORF">CR513_46432</name>
</gene>
<evidence type="ECO:0000256" key="1">
    <source>
        <dbReference type="SAM" id="MobiDB-lite"/>
    </source>
</evidence>
<name>A0A371F6L6_MUCPR</name>
<sequence>MTATIQDLKMQIGQLANTVSELQSAGSSSLPSQSIPNPRGNANAVTLRSGKELPQPAQHQVPQPAEADSEVMADSPSHPQTTVPLPFPSRTVSAKKPDSDDELLKMFRKVEINIPLLDAIKQIPKYAKFLKELCVHKRRKMKGNRELGGVVSSLMKNNPTVLPKKCQDPGIFSAPCTIYDCTFADAMLDLGASINVMPASTYRSLNFGDLEPTGMTIQLANRSIVQPLGVLEDVLVQVNELIFLADFYVLDMEDEPSGKGSTLILGRPFLMTPRTKIDVHVGTLSMEFSDTLVQFNDKQILTTTAERLSVAIPRIYTTATSSVGREY</sequence>
<dbReference type="CDD" id="cd00303">
    <property type="entry name" value="retropepsin_like"/>
    <property type="match status" value="1"/>
</dbReference>
<evidence type="ECO:0000313" key="2">
    <source>
        <dbReference type="EMBL" id="RDX73885.1"/>
    </source>
</evidence>
<dbReference type="AlphaFoldDB" id="A0A371F6L6"/>
<dbReference type="Proteomes" id="UP000257109">
    <property type="component" value="Unassembled WGS sequence"/>
</dbReference>
<feature type="non-terminal residue" evidence="2">
    <location>
        <position position="1"/>
    </location>
</feature>
<feature type="compositionally biased region" description="Low complexity" evidence="1">
    <location>
        <begin position="54"/>
        <end position="66"/>
    </location>
</feature>
<reference evidence="2" key="1">
    <citation type="submission" date="2018-05" db="EMBL/GenBank/DDBJ databases">
        <title>Draft genome of Mucuna pruriens seed.</title>
        <authorList>
            <person name="Nnadi N.E."/>
            <person name="Vos R."/>
            <person name="Hasami M.H."/>
            <person name="Devisetty U.K."/>
            <person name="Aguiy J.C."/>
        </authorList>
    </citation>
    <scope>NUCLEOTIDE SEQUENCE [LARGE SCALE GENOMIC DNA]</scope>
    <source>
        <strain evidence="2">JCA_2017</strain>
    </source>
</reference>
<keyword evidence="3" id="KW-1185">Reference proteome</keyword>